<dbReference type="InterPro" id="IPR008972">
    <property type="entry name" value="Cupredoxin"/>
</dbReference>
<dbReference type="PhylomeDB" id="A0A068ULV0"/>
<evidence type="ECO:0000256" key="12">
    <source>
        <dbReference type="ARBA" id="ARBA00023185"/>
    </source>
</evidence>
<dbReference type="InterPro" id="IPR034289">
    <property type="entry name" value="CuRO_3_LCC"/>
</dbReference>
<keyword evidence="9 13" id="KW-0560">Oxidoreductase</keyword>
<evidence type="ECO:0000256" key="6">
    <source>
        <dbReference type="ARBA" id="ARBA00022525"/>
    </source>
</evidence>
<evidence type="ECO:0000256" key="8">
    <source>
        <dbReference type="ARBA" id="ARBA00022737"/>
    </source>
</evidence>
<dbReference type="PROSITE" id="PS00080">
    <property type="entry name" value="MULTICOPPER_OXIDASE2"/>
    <property type="match status" value="1"/>
</dbReference>
<dbReference type="InParanoid" id="A0A068ULV0"/>
<keyword evidence="12 13" id="KW-0439">Lignin degradation</keyword>
<comment type="similarity">
    <text evidence="3 13">Belongs to the multicopper oxidase family.</text>
</comment>
<dbReference type="EMBL" id="HG739120">
    <property type="protein sequence ID" value="CDP09252.1"/>
    <property type="molecule type" value="Genomic_DNA"/>
</dbReference>
<dbReference type="Pfam" id="PF07731">
    <property type="entry name" value="Cu-oxidase_2"/>
    <property type="match status" value="1"/>
</dbReference>
<evidence type="ECO:0000256" key="11">
    <source>
        <dbReference type="ARBA" id="ARBA00023180"/>
    </source>
</evidence>
<dbReference type="AlphaFoldDB" id="A0A068ULV0"/>
<dbReference type="InterPro" id="IPR002355">
    <property type="entry name" value="Cu_oxidase_Cu_BS"/>
</dbReference>
<dbReference type="Proteomes" id="UP000295252">
    <property type="component" value="Chromosome I"/>
</dbReference>
<dbReference type="InterPro" id="IPR045087">
    <property type="entry name" value="Cu-oxidase_fam"/>
</dbReference>
<dbReference type="Pfam" id="PF07732">
    <property type="entry name" value="Cu-oxidase_3"/>
    <property type="match status" value="1"/>
</dbReference>
<protein>
    <recommendedName>
        <fullName evidence="4 13">Laccase</fullName>
        <ecNumber evidence="4 13">1.10.3.2</ecNumber>
    </recommendedName>
    <alternativeName>
        <fullName evidence="13">Benzenediol:oxygen oxidoreductase</fullName>
    </alternativeName>
    <alternativeName>
        <fullName evidence="13">Diphenol oxidase</fullName>
    </alternativeName>
    <alternativeName>
        <fullName evidence="13">Urishiol oxidase</fullName>
    </alternativeName>
</protein>
<evidence type="ECO:0000259" key="15">
    <source>
        <dbReference type="Pfam" id="PF07731"/>
    </source>
</evidence>
<dbReference type="EC" id="1.10.3.2" evidence="4 13"/>
<dbReference type="CDD" id="cd13849">
    <property type="entry name" value="CuRO_1_LCC_plant"/>
    <property type="match status" value="1"/>
</dbReference>
<dbReference type="InterPro" id="IPR011707">
    <property type="entry name" value="Cu-oxidase-like_N"/>
</dbReference>
<comment type="catalytic activity">
    <reaction evidence="1 13">
        <text>4 hydroquinone + O2 = 4 benzosemiquinone + 2 H2O</text>
        <dbReference type="Rhea" id="RHEA:11276"/>
        <dbReference type="ChEBI" id="CHEBI:15377"/>
        <dbReference type="ChEBI" id="CHEBI:15379"/>
        <dbReference type="ChEBI" id="CHEBI:17594"/>
        <dbReference type="ChEBI" id="CHEBI:17977"/>
        <dbReference type="EC" id="1.10.3.2"/>
    </reaction>
</comment>
<dbReference type="CDD" id="cd13875">
    <property type="entry name" value="CuRO_2_LCC_plant"/>
    <property type="match status" value="1"/>
</dbReference>
<keyword evidence="18" id="KW-1185">Reference proteome</keyword>
<evidence type="ECO:0000256" key="10">
    <source>
        <dbReference type="ARBA" id="ARBA00023008"/>
    </source>
</evidence>
<evidence type="ECO:0000313" key="17">
    <source>
        <dbReference type="EMBL" id="CDP09252.1"/>
    </source>
</evidence>
<dbReference type="NCBIfam" id="TIGR03389">
    <property type="entry name" value="laccase"/>
    <property type="match status" value="1"/>
</dbReference>
<dbReference type="PROSITE" id="PS00079">
    <property type="entry name" value="MULTICOPPER_OXIDASE1"/>
    <property type="match status" value="1"/>
</dbReference>
<dbReference type="CDD" id="cd13897">
    <property type="entry name" value="CuRO_3_LCC_plant"/>
    <property type="match status" value="1"/>
</dbReference>
<dbReference type="PANTHER" id="PTHR11709">
    <property type="entry name" value="MULTI-COPPER OXIDASE"/>
    <property type="match status" value="1"/>
</dbReference>
<evidence type="ECO:0000256" key="9">
    <source>
        <dbReference type="ARBA" id="ARBA00023002"/>
    </source>
</evidence>
<reference evidence="18" key="1">
    <citation type="journal article" date="2014" name="Science">
        <title>The coffee genome provides insight into the convergent evolution of caffeine biosynthesis.</title>
        <authorList>
            <person name="Denoeud F."/>
            <person name="Carretero-Paulet L."/>
            <person name="Dereeper A."/>
            <person name="Droc G."/>
            <person name="Guyot R."/>
            <person name="Pietrella M."/>
            <person name="Zheng C."/>
            <person name="Alberti A."/>
            <person name="Anthony F."/>
            <person name="Aprea G."/>
            <person name="Aury J.M."/>
            <person name="Bento P."/>
            <person name="Bernard M."/>
            <person name="Bocs S."/>
            <person name="Campa C."/>
            <person name="Cenci A."/>
            <person name="Combes M.C."/>
            <person name="Crouzillat D."/>
            <person name="Da Silva C."/>
            <person name="Daddiego L."/>
            <person name="De Bellis F."/>
            <person name="Dussert S."/>
            <person name="Garsmeur O."/>
            <person name="Gayraud T."/>
            <person name="Guignon V."/>
            <person name="Jahn K."/>
            <person name="Jamilloux V."/>
            <person name="Joet T."/>
            <person name="Labadie K."/>
            <person name="Lan T."/>
            <person name="Leclercq J."/>
            <person name="Lepelley M."/>
            <person name="Leroy T."/>
            <person name="Li L.T."/>
            <person name="Librado P."/>
            <person name="Lopez L."/>
            <person name="Munoz A."/>
            <person name="Noel B."/>
            <person name="Pallavicini A."/>
            <person name="Perrotta G."/>
            <person name="Poncet V."/>
            <person name="Pot D."/>
            <person name="Priyono X."/>
            <person name="Rigoreau M."/>
            <person name="Rouard M."/>
            <person name="Rozas J."/>
            <person name="Tranchant-Dubreuil C."/>
            <person name="VanBuren R."/>
            <person name="Zhang Q."/>
            <person name="Andrade A.C."/>
            <person name="Argout X."/>
            <person name="Bertrand B."/>
            <person name="de Kochko A."/>
            <person name="Graziosi G."/>
            <person name="Henry R.J."/>
            <person name="Jayarama X."/>
            <person name="Ming R."/>
            <person name="Nagai C."/>
            <person name="Rounsley S."/>
            <person name="Sankoff D."/>
            <person name="Giuliano G."/>
            <person name="Albert V.A."/>
            <person name="Wincker P."/>
            <person name="Lashermes P."/>
        </authorList>
    </citation>
    <scope>NUCLEOTIDE SEQUENCE [LARGE SCALE GENOMIC DNA]</scope>
    <source>
        <strain evidence="18">cv. DH200-94</strain>
    </source>
</reference>
<keyword evidence="7 13" id="KW-0479">Metal-binding</keyword>
<feature type="domain" description="Plastocyanin-like" evidence="15">
    <location>
        <begin position="438"/>
        <end position="572"/>
    </location>
</feature>
<feature type="chain" id="PRO_5005104029" description="Laccase" evidence="13">
    <location>
        <begin position="26"/>
        <end position="589"/>
    </location>
</feature>
<dbReference type="Pfam" id="PF00394">
    <property type="entry name" value="Cu-oxidase"/>
    <property type="match status" value="1"/>
</dbReference>
<evidence type="ECO:0000259" key="14">
    <source>
        <dbReference type="Pfam" id="PF00394"/>
    </source>
</evidence>
<evidence type="ECO:0000256" key="3">
    <source>
        <dbReference type="ARBA" id="ARBA00010609"/>
    </source>
</evidence>
<keyword evidence="6 13" id="KW-0964">Secreted</keyword>
<dbReference type="GO" id="GO:0048046">
    <property type="term" value="C:apoplast"/>
    <property type="evidence" value="ECO:0007669"/>
    <property type="project" value="UniProtKB-SubCell"/>
</dbReference>
<evidence type="ECO:0000256" key="4">
    <source>
        <dbReference type="ARBA" id="ARBA00012297"/>
    </source>
</evidence>
<dbReference type="InterPro" id="IPR033138">
    <property type="entry name" value="Cu_oxidase_CS"/>
</dbReference>
<proteinExistence type="inferred from homology"/>
<dbReference type="Gramene" id="CDP09252">
    <property type="protein sequence ID" value="CDP09252"/>
    <property type="gene ID" value="GSCOC_T00028500001"/>
</dbReference>
<dbReference type="SUPFAM" id="SSF49503">
    <property type="entry name" value="Cupredoxins"/>
    <property type="match status" value="3"/>
</dbReference>
<evidence type="ECO:0000256" key="5">
    <source>
        <dbReference type="ARBA" id="ARBA00022523"/>
    </source>
</evidence>
<dbReference type="OrthoDB" id="2121828at2759"/>
<dbReference type="Gene3D" id="2.60.40.420">
    <property type="entry name" value="Cupredoxins - blue copper proteins"/>
    <property type="match status" value="3"/>
</dbReference>
<dbReference type="InterPro" id="IPR017761">
    <property type="entry name" value="Laccase"/>
</dbReference>
<feature type="domain" description="Plastocyanin-like" evidence="16">
    <location>
        <begin position="34"/>
        <end position="147"/>
    </location>
</feature>
<dbReference type="GO" id="GO:0046274">
    <property type="term" value="P:lignin catabolic process"/>
    <property type="evidence" value="ECO:0007669"/>
    <property type="project" value="UniProtKB-KW"/>
</dbReference>
<dbReference type="STRING" id="49390.A0A068ULV0"/>
<sequence length="589" mass="65210">MIPQSTTAILSLSVTFIFAAWLADSETHYHEFVVQSTPIKRLCTSRSILTVNGQFPGPTIEVRDGDSLVIKVINRALYNVTIHWHGIRQRGTQWADGPEYVTQCPIQPGAAYTYRFSIQNQDGTLWWHAHSRWIRATIYGALVIYPKLGVPYPFQNHPDKDFPVILGEWWDTDILGIMRQALFSGAAPNVSDAYTINGQPGDFYRCSSLGLLQTCSLYDCQVLLVSTYTATFYVDAGDTVLLRIINAALNQQLFFTVANHMLTVVGADAAYNKPFTTRVIMVGPGQTTNVLLTADQPPARSYMATRAYATAQGAPFDNTTATAILEYNSIPCHSRKGSSYTPILPRLPPYNDTATVASFTSQFRSLSSSDAQIPTDIDENLFITVGLGFYNCIPSPTCQGPNATRFASSMNNVSFVLPRRASLLQAYYQSIPGVYTTDFPPVPPIQFDYTGNVPRALWQPVRGTKLYKLKYGSKVQVVFQDTGIFSTEDHPIHLHGHQFYVVGQGFGNFNPSRDSTNFNLIDPPERNTIGVPVGGWAAIRFVADNPGVWLMHCHIDAHLTWGLAMAFLVDNGPGLLQSVDRPPLDLPQC</sequence>
<comment type="cofactor">
    <cofactor evidence="13">
        <name>Cu cation</name>
        <dbReference type="ChEBI" id="CHEBI:23378"/>
    </cofactor>
    <text evidence="13">Binds 4 Cu cations per monomer.</text>
</comment>
<evidence type="ECO:0000259" key="16">
    <source>
        <dbReference type="Pfam" id="PF07732"/>
    </source>
</evidence>
<evidence type="ECO:0000256" key="13">
    <source>
        <dbReference type="RuleBase" id="RU361119"/>
    </source>
</evidence>
<dbReference type="InterPro" id="IPR034285">
    <property type="entry name" value="CuRO_2_LCC"/>
</dbReference>
<dbReference type="InterPro" id="IPR001117">
    <property type="entry name" value="Cu-oxidase_2nd"/>
</dbReference>
<comment type="function">
    <text evidence="13">Lignin degradation and detoxification of lignin-derived products.</text>
</comment>
<evidence type="ECO:0000256" key="2">
    <source>
        <dbReference type="ARBA" id="ARBA00004271"/>
    </source>
</evidence>
<organism evidence="17 18">
    <name type="scientific">Coffea canephora</name>
    <name type="common">Robusta coffee</name>
    <dbReference type="NCBI Taxonomy" id="49390"/>
    <lineage>
        <taxon>Eukaryota</taxon>
        <taxon>Viridiplantae</taxon>
        <taxon>Streptophyta</taxon>
        <taxon>Embryophyta</taxon>
        <taxon>Tracheophyta</taxon>
        <taxon>Spermatophyta</taxon>
        <taxon>Magnoliopsida</taxon>
        <taxon>eudicotyledons</taxon>
        <taxon>Gunneridae</taxon>
        <taxon>Pentapetalae</taxon>
        <taxon>asterids</taxon>
        <taxon>lamiids</taxon>
        <taxon>Gentianales</taxon>
        <taxon>Rubiaceae</taxon>
        <taxon>Ixoroideae</taxon>
        <taxon>Gardenieae complex</taxon>
        <taxon>Bertiereae - Coffeeae clade</taxon>
        <taxon>Coffeeae</taxon>
        <taxon>Coffea</taxon>
    </lineage>
</organism>
<feature type="signal peptide" evidence="13">
    <location>
        <begin position="1"/>
        <end position="25"/>
    </location>
</feature>
<evidence type="ECO:0000313" key="18">
    <source>
        <dbReference type="Proteomes" id="UP000295252"/>
    </source>
</evidence>
<dbReference type="GO" id="GO:0052716">
    <property type="term" value="F:hydroquinone:oxygen oxidoreductase activity"/>
    <property type="evidence" value="ECO:0007669"/>
    <property type="project" value="UniProtKB-EC"/>
</dbReference>
<keyword evidence="8 13" id="KW-0677">Repeat</keyword>
<dbReference type="InterPro" id="IPR011706">
    <property type="entry name" value="Cu-oxidase_C"/>
</dbReference>
<dbReference type="PANTHER" id="PTHR11709:SF68">
    <property type="entry name" value="LACCASE-13"/>
    <property type="match status" value="1"/>
</dbReference>
<gene>
    <name evidence="17" type="ORF">GSCOC_T00028500001</name>
</gene>
<evidence type="ECO:0000256" key="7">
    <source>
        <dbReference type="ARBA" id="ARBA00022723"/>
    </source>
</evidence>
<dbReference type="FunFam" id="2.60.40.420:FF:000062">
    <property type="entry name" value="Laccase"/>
    <property type="match status" value="1"/>
</dbReference>
<keyword evidence="10 13" id="KW-0186">Copper</keyword>
<keyword evidence="5 13" id="KW-0052">Apoplast</keyword>
<comment type="subcellular location">
    <subcellularLocation>
        <location evidence="2 13">Secreted</location>
        <location evidence="2 13">Extracellular space</location>
        <location evidence="2 13">Apoplast</location>
    </subcellularLocation>
</comment>
<evidence type="ECO:0000256" key="1">
    <source>
        <dbReference type="ARBA" id="ARBA00000349"/>
    </source>
</evidence>
<dbReference type="FunCoup" id="A0A068ULV0">
    <property type="interactions" value="82"/>
</dbReference>
<keyword evidence="13" id="KW-0732">Signal</keyword>
<feature type="domain" description="Plastocyanin-like" evidence="14">
    <location>
        <begin position="161"/>
        <end position="328"/>
    </location>
</feature>
<dbReference type="OMA" id="CHIDAHI"/>
<name>A0A068ULV0_COFCA</name>
<keyword evidence="11" id="KW-0325">Glycoprotein</keyword>
<dbReference type="InterPro" id="IPR034288">
    <property type="entry name" value="CuRO_1_LCC"/>
</dbReference>
<accession>A0A068ULV0</accession>
<dbReference type="GO" id="GO:0005507">
    <property type="term" value="F:copper ion binding"/>
    <property type="evidence" value="ECO:0007669"/>
    <property type="project" value="InterPro"/>
</dbReference>